<dbReference type="AlphaFoldDB" id="A0A4Y2BLT6"/>
<evidence type="ECO:0000313" key="1">
    <source>
        <dbReference type="EMBL" id="GBL93170.1"/>
    </source>
</evidence>
<gene>
    <name evidence="1" type="ORF">AVEN_42631_1</name>
</gene>
<sequence>MELVCLESAVSLVLVSGDGAGVSEFWGGSAVVLVSGRWSWCGPEFGACSWLYLVDGAGVAPSSGVCSGVSIWSMELVWLRVRGYALVLTSGTHHIFTFNTFKIIIK</sequence>
<proteinExistence type="predicted"/>
<reference evidence="1 2" key="1">
    <citation type="journal article" date="2019" name="Sci. Rep.">
        <title>Orb-weaving spider Araneus ventricosus genome elucidates the spidroin gene catalogue.</title>
        <authorList>
            <person name="Kono N."/>
            <person name="Nakamura H."/>
            <person name="Ohtoshi R."/>
            <person name="Moran D.A.P."/>
            <person name="Shinohara A."/>
            <person name="Yoshida Y."/>
            <person name="Fujiwara M."/>
            <person name="Mori M."/>
            <person name="Tomita M."/>
            <person name="Arakawa K."/>
        </authorList>
    </citation>
    <scope>NUCLEOTIDE SEQUENCE [LARGE SCALE GENOMIC DNA]</scope>
</reference>
<dbReference type="EMBL" id="BGPR01000092">
    <property type="protein sequence ID" value="GBL93170.1"/>
    <property type="molecule type" value="Genomic_DNA"/>
</dbReference>
<comment type="caution">
    <text evidence="1">The sequence shown here is derived from an EMBL/GenBank/DDBJ whole genome shotgun (WGS) entry which is preliminary data.</text>
</comment>
<evidence type="ECO:0000313" key="2">
    <source>
        <dbReference type="Proteomes" id="UP000499080"/>
    </source>
</evidence>
<protein>
    <submittedName>
        <fullName evidence="1">Uncharacterized protein</fullName>
    </submittedName>
</protein>
<keyword evidence="2" id="KW-1185">Reference proteome</keyword>
<organism evidence="1 2">
    <name type="scientific">Araneus ventricosus</name>
    <name type="common">Orbweaver spider</name>
    <name type="synonym">Epeira ventricosa</name>
    <dbReference type="NCBI Taxonomy" id="182803"/>
    <lineage>
        <taxon>Eukaryota</taxon>
        <taxon>Metazoa</taxon>
        <taxon>Ecdysozoa</taxon>
        <taxon>Arthropoda</taxon>
        <taxon>Chelicerata</taxon>
        <taxon>Arachnida</taxon>
        <taxon>Araneae</taxon>
        <taxon>Araneomorphae</taxon>
        <taxon>Entelegynae</taxon>
        <taxon>Araneoidea</taxon>
        <taxon>Araneidae</taxon>
        <taxon>Araneus</taxon>
    </lineage>
</organism>
<accession>A0A4Y2BLT6</accession>
<dbReference type="Proteomes" id="UP000499080">
    <property type="component" value="Unassembled WGS sequence"/>
</dbReference>
<name>A0A4Y2BLT6_ARAVE</name>